<dbReference type="InterPro" id="IPR015422">
    <property type="entry name" value="PyrdxlP-dep_Trfase_small"/>
</dbReference>
<protein>
    <recommendedName>
        <fullName evidence="6">alanine transaminase</fullName>
        <ecNumber evidence="6">2.6.1.2</ecNumber>
    </recommendedName>
</protein>
<dbReference type="Proteomes" id="UP001157017">
    <property type="component" value="Unassembled WGS sequence"/>
</dbReference>
<dbReference type="Gene3D" id="3.40.640.10">
    <property type="entry name" value="Type I PLP-dependent aspartate aminotransferase-like (Major domain)"/>
    <property type="match status" value="1"/>
</dbReference>
<evidence type="ECO:0000313" key="9">
    <source>
        <dbReference type="EMBL" id="GMA87141.1"/>
    </source>
</evidence>
<dbReference type="PANTHER" id="PTHR43488:SF2">
    <property type="entry name" value="GLUTAMATE-PYRUVATE AMINOTRANSFERASE ALAA"/>
    <property type="match status" value="1"/>
</dbReference>
<evidence type="ECO:0000313" key="10">
    <source>
        <dbReference type="Proteomes" id="UP001157017"/>
    </source>
</evidence>
<name>A0ABQ6JK12_9ACTN</name>
<evidence type="ECO:0000256" key="1">
    <source>
        <dbReference type="ARBA" id="ARBA00001933"/>
    </source>
</evidence>
<dbReference type="InterPro" id="IPR015421">
    <property type="entry name" value="PyrdxlP-dep_Trfase_major"/>
</dbReference>
<organism evidence="9 10">
    <name type="scientific">Angustibacter aerolatus</name>
    <dbReference type="NCBI Taxonomy" id="1162965"/>
    <lineage>
        <taxon>Bacteria</taxon>
        <taxon>Bacillati</taxon>
        <taxon>Actinomycetota</taxon>
        <taxon>Actinomycetes</taxon>
        <taxon>Kineosporiales</taxon>
        <taxon>Kineosporiaceae</taxon>
    </lineage>
</organism>
<dbReference type="InterPro" id="IPR015424">
    <property type="entry name" value="PyrdxlP-dep_Trfase"/>
</dbReference>
<comment type="cofactor">
    <cofactor evidence="1">
        <name>pyridoxal 5'-phosphate</name>
        <dbReference type="ChEBI" id="CHEBI:597326"/>
    </cofactor>
</comment>
<dbReference type="EC" id="2.6.1.2" evidence="6"/>
<feature type="compositionally biased region" description="Basic residues" evidence="7">
    <location>
        <begin position="158"/>
        <end position="167"/>
    </location>
</feature>
<evidence type="ECO:0000256" key="3">
    <source>
        <dbReference type="ARBA" id="ARBA00022576"/>
    </source>
</evidence>
<dbReference type="SUPFAM" id="SSF53383">
    <property type="entry name" value="PLP-dependent transferases"/>
    <property type="match status" value="1"/>
</dbReference>
<evidence type="ECO:0000256" key="2">
    <source>
        <dbReference type="ARBA" id="ARBA00007441"/>
    </source>
</evidence>
<keyword evidence="4" id="KW-0808">Transferase</keyword>
<dbReference type="EMBL" id="BSUZ01000001">
    <property type="protein sequence ID" value="GMA87141.1"/>
    <property type="molecule type" value="Genomic_DNA"/>
</dbReference>
<dbReference type="Pfam" id="PF00155">
    <property type="entry name" value="Aminotran_1_2"/>
    <property type="match status" value="1"/>
</dbReference>
<dbReference type="InterPro" id="IPR004839">
    <property type="entry name" value="Aminotransferase_I/II_large"/>
</dbReference>
<accession>A0ABQ6JK12</accession>
<dbReference type="Gene3D" id="3.90.1150.10">
    <property type="entry name" value="Aspartate Aminotransferase, domain 1"/>
    <property type="match status" value="1"/>
</dbReference>
<sequence length="301" mass="32560">MSLQALLDDGDEVLIPAPDYPLWTAAVSLAGGRPVHYRCDEASGWQPDVEHLRAQVGPRTKAVVVINPNNPTGAVYGDEVLGRLLDVAREHDLVVLSDEIYEQILFDDATHTATASLAPDLLCLTFNGLSKAYRLAGFRSGWMTVSGLPATSGEARSLRRGPRHPRQHAAVPQRAGAARGGDGARRPARAGRACCCPADGCASSATPVSSLLREIPGVACTTPQGALYLFPRLDPDVYDVQDDQALVLDLLREQHLLLVQGTGFNWPEPDHLRIVTLPHVETLRDAMGRLAEFLEGRRTRG</sequence>
<feature type="domain" description="Aminotransferase class I/classII large" evidence="8">
    <location>
        <begin position="4"/>
        <end position="283"/>
    </location>
</feature>
<dbReference type="CDD" id="cd00609">
    <property type="entry name" value="AAT_like"/>
    <property type="match status" value="1"/>
</dbReference>
<evidence type="ECO:0000256" key="5">
    <source>
        <dbReference type="ARBA" id="ARBA00022898"/>
    </source>
</evidence>
<evidence type="ECO:0000256" key="7">
    <source>
        <dbReference type="SAM" id="MobiDB-lite"/>
    </source>
</evidence>
<reference evidence="10" key="1">
    <citation type="journal article" date="2019" name="Int. J. Syst. Evol. Microbiol.">
        <title>The Global Catalogue of Microorganisms (GCM) 10K type strain sequencing project: providing services to taxonomists for standard genome sequencing and annotation.</title>
        <authorList>
            <consortium name="The Broad Institute Genomics Platform"/>
            <consortium name="The Broad Institute Genome Sequencing Center for Infectious Disease"/>
            <person name="Wu L."/>
            <person name="Ma J."/>
        </authorList>
    </citation>
    <scope>NUCLEOTIDE SEQUENCE [LARGE SCALE GENOMIC DNA]</scope>
    <source>
        <strain evidence="10">NBRC 108730</strain>
    </source>
</reference>
<keyword evidence="5" id="KW-0663">Pyridoxal phosphate</keyword>
<dbReference type="InterPro" id="IPR051926">
    <property type="entry name" value="Ala_Aminotransferase"/>
</dbReference>
<proteinExistence type="inferred from homology"/>
<evidence type="ECO:0000256" key="4">
    <source>
        <dbReference type="ARBA" id="ARBA00022679"/>
    </source>
</evidence>
<feature type="region of interest" description="Disordered" evidence="7">
    <location>
        <begin position="153"/>
        <end position="184"/>
    </location>
</feature>
<gene>
    <name evidence="9" type="ORF">GCM10025868_23910</name>
</gene>
<comment type="similarity">
    <text evidence="2">Belongs to the class-I pyridoxal-phosphate-dependent aminotransferase family.</text>
</comment>
<comment type="caution">
    <text evidence="9">The sequence shown here is derived from an EMBL/GenBank/DDBJ whole genome shotgun (WGS) entry which is preliminary data.</text>
</comment>
<keyword evidence="10" id="KW-1185">Reference proteome</keyword>
<evidence type="ECO:0000259" key="8">
    <source>
        <dbReference type="Pfam" id="PF00155"/>
    </source>
</evidence>
<keyword evidence="3" id="KW-0032">Aminotransferase</keyword>
<dbReference type="PANTHER" id="PTHR43488">
    <property type="entry name" value="GLUTAMATE-PYRUVATE AMINOTRANSFERASE ALAA"/>
    <property type="match status" value="1"/>
</dbReference>
<evidence type="ECO:0000256" key="6">
    <source>
        <dbReference type="ARBA" id="ARBA00026106"/>
    </source>
</evidence>